<accession>A0AA37NN69</accession>
<proteinExistence type="predicted"/>
<evidence type="ECO:0000256" key="1">
    <source>
        <dbReference type="ARBA" id="ARBA00004651"/>
    </source>
</evidence>
<evidence type="ECO:0000256" key="4">
    <source>
        <dbReference type="ARBA" id="ARBA00022989"/>
    </source>
</evidence>
<evidence type="ECO:0000256" key="5">
    <source>
        <dbReference type="ARBA" id="ARBA00023136"/>
    </source>
</evidence>
<feature type="transmembrane region" description="Helical" evidence="6">
    <location>
        <begin position="381"/>
        <end position="403"/>
    </location>
</feature>
<dbReference type="GO" id="GO:0005886">
    <property type="term" value="C:plasma membrane"/>
    <property type="evidence" value="ECO:0007669"/>
    <property type="project" value="UniProtKB-SubCell"/>
</dbReference>
<sequence>MLVNLYTSRVILRILGVDDYGIYNAVGGIVLMLSFLNSALSNGSSRFITYELGKKDSSCLNIIFCTILNAHLLLAIIVVLIAETVGLWFVTNKLGLAADRLNAALLAYHFSVLTSVATITQVPYTATIIAHERMQIYAYASIFEVVLKLLILYLLPILGHDRLETYAVLLFIVQIIIISIYRVYSIRKFSETKYKFIFNKKKFQEITSFSSWSLLGNAAHALTGQGTNILLQMFFGPKLVAARAISLQVNMAANQFVNNFKLAADPQIVKYYAAGDVGTSKRLTLNTAKFSFFLMLFLCLPIYVVADPLLKLWLVIVPPYTLIFLKLIILQSLFSVFDTCFYSGLYACGRVKENALISPFILSLQFPVIYIAFKLGGSPVFLSYAGIMATLILAIIVKPLLLVKLAGYNWDDIKTVFIPCCKTAIAAFIPSLFVAHFLSKDYWQYAVLLVIVMAIVIFCILYIGIRGDQRIEILNLIKNKILRK</sequence>
<feature type="transmembrane region" description="Helical" evidence="6">
    <location>
        <begin position="442"/>
        <end position="465"/>
    </location>
</feature>
<protein>
    <recommendedName>
        <fullName evidence="9">Polysaccharide biosynthesis protein</fullName>
    </recommendedName>
</protein>
<keyword evidence="3 6" id="KW-0812">Transmembrane</keyword>
<evidence type="ECO:0000256" key="2">
    <source>
        <dbReference type="ARBA" id="ARBA00022475"/>
    </source>
</evidence>
<keyword evidence="4 6" id="KW-1133">Transmembrane helix</keyword>
<name>A0AA37NN69_9BACT</name>
<gene>
    <name evidence="7" type="ORF">CE91St7_26940</name>
</gene>
<keyword evidence="5 6" id="KW-0472">Membrane</keyword>
<feature type="transmembrane region" description="Helical" evidence="6">
    <location>
        <begin position="60"/>
        <end position="82"/>
    </location>
</feature>
<dbReference type="PANTHER" id="PTHR30250">
    <property type="entry name" value="PST FAMILY PREDICTED COLANIC ACID TRANSPORTER"/>
    <property type="match status" value="1"/>
</dbReference>
<feature type="transmembrane region" description="Helical" evidence="6">
    <location>
        <begin position="355"/>
        <end position="375"/>
    </location>
</feature>
<feature type="transmembrane region" description="Helical" evidence="6">
    <location>
        <begin position="312"/>
        <end position="334"/>
    </location>
</feature>
<evidence type="ECO:0000313" key="8">
    <source>
        <dbReference type="Proteomes" id="UP001055104"/>
    </source>
</evidence>
<evidence type="ECO:0008006" key="9">
    <source>
        <dbReference type="Google" id="ProtNLM"/>
    </source>
</evidence>
<feature type="transmembrane region" description="Helical" evidence="6">
    <location>
        <begin position="102"/>
        <end position="124"/>
    </location>
</feature>
<dbReference type="RefSeq" id="WP_234247256.1">
    <property type="nucleotide sequence ID" value="NZ_CP046425.1"/>
</dbReference>
<evidence type="ECO:0000256" key="3">
    <source>
        <dbReference type="ARBA" id="ARBA00022692"/>
    </source>
</evidence>
<feature type="transmembrane region" description="Helical" evidence="6">
    <location>
        <begin position="415"/>
        <end position="436"/>
    </location>
</feature>
<dbReference type="InterPro" id="IPR050833">
    <property type="entry name" value="Poly_Biosynth_Transport"/>
</dbReference>
<feature type="transmembrane region" description="Helical" evidence="6">
    <location>
        <begin position="290"/>
        <end position="306"/>
    </location>
</feature>
<dbReference type="AlphaFoldDB" id="A0AA37NN69"/>
<keyword evidence="2" id="KW-1003">Cell membrane</keyword>
<feature type="transmembrane region" description="Helical" evidence="6">
    <location>
        <begin position="165"/>
        <end position="184"/>
    </location>
</feature>
<feature type="transmembrane region" description="Helical" evidence="6">
    <location>
        <begin position="20"/>
        <end position="40"/>
    </location>
</feature>
<evidence type="ECO:0000256" key="6">
    <source>
        <dbReference type="SAM" id="Phobius"/>
    </source>
</evidence>
<dbReference type="PANTHER" id="PTHR30250:SF26">
    <property type="entry name" value="PSMA PROTEIN"/>
    <property type="match status" value="1"/>
</dbReference>
<reference evidence="7" key="1">
    <citation type="submission" date="2022-01" db="EMBL/GenBank/DDBJ databases">
        <title>Novel bile acid biosynthetic pathways are enriched in the microbiome of centenarians.</title>
        <authorList>
            <person name="Sato Y."/>
            <person name="Atarashi K."/>
            <person name="Plichta R.D."/>
            <person name="Arai Y."/>
            <person name="Sasajima S."/>
            <person name="Kearney M.S."/>
            <person name="Suda W."/>
            <person name="Takeshita K."/>
            <person name="Sasaki T."/>
            <person name="Okamoto S."/>
            <person name="Skelly N.A."/>
            <person name="Okamura Y."/>
            <person name="Vlamakis H."/>
            <person name="Li Y."/>
            <person name="Tanoue T."/>
            <person name="Takei H."/>
            <person name="Nittono H."/>
            <person name="Narushima S."/>
            <person name="Irie J."/>
            <person name="Itoh H."/>
            <person name="Moriya K."/>
            <person name="Sugiura Y."/>
            <person name="Suematsu M."/>
            <person name="Moritoki N."/>
            <person name="Shibata S."/>
            <person name="Littman R.D."/>
            <person name="Fischbach A.M."/>
            <person name="Uwamino Y."/>
            <person name="Inoue T."/>
            <person name="Honda A."/>
            <person name="Hattori M."/>
            <person name="Murai T."/>
            <person name="Xavier J.R."/>
            <person name="Hirose N."/>
            <person name="Honda K."/>
        </authorList>
    </citation>
    <scope>NUCLEOTIDE SEQUENCE</scope>
    <source>
        <strain evidence="7">CE91-St7</strain>
    </source>
</reference>
<comment type="caution">
    <text evidence="7">The sequence shown here is derived from an EMBL/GenBank/DDBJ whole genome shotgun (WGS) entry which is preliminary data.</text>
</comment>
<organism evidence="7 8">
    <name type="scientific">Phocaeicola dorei</name>
    <dbReference type="NCBI Taxonomy" id="357276"/>
    <lineage>
        <taxon>Bacteria</taxon>
        <taxon>Pseudomonadati</taxon>
        <taxon>Bacteroidota</taxon>
        <taxon>Bacteroidia</taxon>
        <taxon>Bacteroidales</taxon>
        <taxon>Bacteroidaceae</taxon>
        <taxon>Phocaeicola</taxon>
    </lineage>
</organism>
<feature type="transmembrane region" description="Helical" evidence="6">
    <location>
        <begin position="136"/>
        <end position="159"/>
    </location>
</feature>
<dbReference type="Proteomes" id="UP001055104">
    <property type="component" value="Unassembled WGS sequence"/>
</dbReference>
<comment type="subcellular location">
    <subcellularLocation>
        <location evidence="1">Cell membrane</location>
        <topology evidence="1">Multi-pass membrane protein</topology>
    </subcellularLocation>
</comment>
<dbReference type="EMBL" id="BQOB01000001">
    <property type="protein sequence ID" value="GKH81810.1"/>
    <property type="molecule type" value="Genomic_DNA"/>
</dbReference>
<evidence type="ECO:0000313" key="7">
    <source>
        <dbReference type="EMBL" id="GKH81810.1"/>
    </source>
</evidence>